<dbReference type="RefSeq" id="XP_003199591.4">
    <property type="nucleotide sequence ID" value="XM_003199543.6"/>
</dbReference>
<evidence type="ECO:0000256" key="5">
    <source>
        <dbReference type="ARBA" id="ARBA00022664"/>
    </source>
</evidence>
<evidence type="ECO:0000256" key="9">
    <source>
        <dbReference type="ARBA" id="ARBA00059373"/>
    </source>
</evidence>
<evidence type="ECO:0000256" key="8">
    <source>
        <dbReference type="ARBA" id="ARBA00034695"/>
    </source>
</evidence>
<dbReference type="InterPro" id="IPR046857">
    <property type="entry name" value="Gemin6_Sm-like_dom"/>
</dbReference>
<evidence type="ECO:0000313" key="13">
    <source>
        <dbReference type="RefSeq" id="XP_003199591.4"/>
    </source>
</evidence>
<accession>A0A8M1RNP7</accession>
<dbReference type="FunCoup" id="A0A8M1RNP7">
    <property type="interactions" value="801"/>
</dbReference>
<dbReference type="InterPro" id="IPR009422">
    <property type="entry name" value="Gemin6"/>
</dbReference>
<evidence type="ECO:0000256" key="4">
    <source>
        <dbReference type="ARBA" id="ARBA00022553"/>
    </source>
</evidence>
<dbReference type="InterPro" id="IPR047574">
    <property type="entry name" value="AD"/>
</dbReference>
<dbReference type="OrthoDB" id="77463at2759"/>
<dbReference type="GO" id="GO:0032797">
    <property type="term" value="C:SMN complex"/>
    <property type="evidence" value="ECO:0000318"/>
    <property type="project" value="GO_Central"/>
</dbReference>
<evidence type="ECO:0000256" key="11">
    <source>
        <dbReference type="ARBA" id="ARBA00067670"/>
    </source>
</evidence>
<sequence length="178" mass="19838">MQRWVDMSPRQWQEFINQEVCVSARDQHSFTGRVFTVDPVSASVVLVSLDEAERPAVTLVLGHAVSDVQVLSAGSEQTLSRMRSVFLQTHTPTHTLSADELQRRRESVRRWLQDNRIPVQEDGELLRVAHALTISAPYRPGDCSCANQIILARVQSLLENNPETSGDALTTESTQDSG</sequence>
<dbReference type="CTD" id="79833"/>
<keyword evidence="15" id="KW-1267">Proteomics identification</keyword>
<evidence type="ECO:0000256" key="6">
    <source>
        <dbReference type="ARBA" id="ARBA00023187"/>
    </source>
</evidence>
<evidence type="ECO:0000256" key="2">
    <source>
        <dbReference type="ARBA" id="ARBA00004642"/>
    </source>
</evidence>
<keyword evidence="6" id="KW-0508">mRNA splicing</keyword>
<keyword evidence="4" id="KW-0597">Phosphoprotein</keyword>
<comment type="function">
    <text evidence="9">The SMN complex catalyzes the assembly of small nuclear ribonucleoproteins (snRNPs), the building blocks of the spliceosome, and thereby plays an important role in the splicing of cellular pre-mRNAs. Most spliceosomal snRNPs contain a common set of Sm proteins SNRPB, SNRPD1, SNRPD2, SNRPD3, SNRPE, SNRPF and SNRPG that assemble in a heptameric protein ring on the Sm site of the small nuclear RNA to form the core snRNP (Sm core). In the cytosol, the Sm proteins SNRPD1, SNRPD2, SNRPE, SNRPF and SNRPG are trapped in an inactive 6S pICln-Sm complex by the chaperone CLNS1A that controls the assembly of the core snRNP. To assemble core snRNPs, the SMN complex accepts the trapped 5Sm proteins from CLNS1A forming an intermediate. Binding of snRNA inside 5Sm triggers eviction of the SMN complex, thereby allowing binding of SNRPD3 and SNRPB to complete assembly of the core snRNP.</text>
</comment>
<reference evidence="13" key="1">
    <citation type="submission" date="2025-08" db="UniProtKB">
        <authorList>
            <consortium name="RefSeq"/>
        </authorList>
    </citation>
    <scope>IDENTIFICATION</scope>
    <source>
        <strain evidence="13">Tuebingen</strain>
        <tissue evidence="13">Fibroblasts and whole tissue</tissue>
    </source>
</reference>
<dbReference type="FunFam" id="2.30.30.100:FF:000038">
    <property type="entry name" value="Gem-associated protein 6"/>
    <property type="match status" value="1"/>
</dbReference>
<protein>
    <recommendedName>
        <fullName evidence="11">Gem-associated protein 6</fullName>
    </recommendedName>
</protein>
<evidence type="ECO:0007829" key="15">
    <source>
        <dbReference type="PeptideAtlas" id="A0A8M1RNP7"/>
    </source>
</evidence>
<dbReference type="GO" id="GO:0000245">
    <property type="term" value="P:spliceosomal complex assembly"/>
    <property type="evidence" value="ECO:0007669"/>
    <property type="project" value="InterPro"/>
</dbReference>
<evidence type="ECO:0000313" key="12">
    <source>
        <dbReference type="Proteomes" id="UP000000437"/>
    </source>
</evidence>
<dbReference type="Proteomes" id="UP000000437">
    <property type="component" value="Chromosome 11"/>
</dbReference>
<organism evidence="12 13">
    <name type="scientific">Danio rerio</name>
    <name type="common">Zebrafish</name>
    <name type="synonym">Brachydanio rerio</name>
    <dbReference type="NCBI Taxonomy" id="7955"/>
    <lineage>
        <taxon>Eukaryota</taxon>
        <taxon>Metazoa</taxon>
        <taxon>Chordata</taxon>
        <taxon>Craniata</taxon>
        <taxon>Vertebrata</taxon>
        <taxon>Euteleostomi</taxon>
        <taxon>Actinopterygii</taxon>
        <taxon>Neopterygii</taxon>
        <taxon>Teleostei</taxon>
        <taxon>Ostariophysi</taxon>
        <taxon>Cypriniformes</taxon>
        <taxon>Danionidae</taxon>
        <taxon>Danioninae</taxon>
        <taxon>Danio</taxon>
    </lineage>
</organism>
<dbReference type="PROSITE" id="PS52001">
    <property type="entry name" value="AD"/>
    <property type="match status" value="1"/>
</dbReference>
<dbReference type="Pfam" id="PF06372">
    <property type="entry name" value="Gemin6"/>
    <property type="match status" value="1"/>
</dbReference>
<dbReference type="AGR" id="ZFIN:ZDB-GENE-090218-1"/>
<evidence type="ECO:0000256" key="1">
    <source>
        <dbReference type="ARBA" id="ARBA00004496"/>
    </source>
</evidence>
<dbReference type="KEGG" id="dre:100002528"/>
<keyword evidence="3" id="KW-0963">Cytoplasm</keyword>
<dbReference type="InterPro" id="IPR046856">
    <property type="entry name" value="Gemin6_C"/>
</dbReference>
<dbReference type="GO" id="GO:0097504">
    <property type="term" value="C:Gemini of Cajal bodies"/>
    <property type="evidence" value="ECO:0007669"/>
    <property type="project" value="UniProtKB-SubCell"/>
</dbReference>
<evidence type="ECO:0000313" key="14">
    <source>
        <dbReference type="ZFIN" id="ZDB-GENE-090218-1"/>
    </source>
</evidence>
<dbReference type="Gene3D" id="2.30.30.100">
    <property type="match status" value="1"/>
</dbReference>
<evidence type="ECO:0000256" key="3">
    <source>
        <dbReference type="ARBA" id="ARBA00022490"/>
    </source>
</evidence>
<dbReference type="PANTHER" id="PTHR14710">
    <property type="entry name" value="GEM-ASSOCIATED PROTEIN 6"/>
    <property type="match status" value="1"/>
</dbReference>
<proteinExistence type="evidence at protein level"/>
<evidence type="ECO:0000256" key="10">
    <source>
        <dbReference type="ARBA" id="ARBA00065613"/>
    </source>
</evidence>
<comment type="subunit">
    <text evidence="10">Part of the core SMN complex that contains SMN1, GEMIN2/SIP1, DDX20/GEMIN3, GEMIN4, GEMIN5, GEMIN6, GEMIN7, GEMIN8 and STRAP/UNRIP. Part of the SMN-Sm complex that contains SMN1, GEMIN2/SIP1, DDX20/GEMIN3, GEMIN4, GEMIN5, GEMIN6, GEMIN7, GEMIN8, STRAP/UNRIP and the Sm proteins SNRPB, SNRPD1, SNRPD2, SNRPD3, SNRPE, SNRPF and SNRPG. Interacts with GEMIN7; the interaction is direct. Interacts with GEMIN8; the interaction is direct. Interacts with SNRPB, SNRPD2, SNRPD3 and SNRPE; the interaction is direct.</text>
</comment>
<dbReference type="GO" id="GO:0000387">
    <property type="term" value="P:spliceosomal snRNP assembly"/>
    <property type="evidence" value="ECO:0000318"/>
    <property type="project" value="GO_Central"/>
</dbReference>
<keyword evidence="7" id="KW-0539">Nucleus</keyword>
<evidence type="ECO:0000256" key="7">
    <source>
        <dbReference type="ARBA" id="ARBA00023242"/>
    </source>
</evidence>
<dbReference type="AlphaFoldDB" id="A0A8M1RNP7"/>
<dbReference type="GeneID" id="100002528"/>
<comment type="subcellular location">
    <subcellularLocation>
        <location evidence="1">Cytoplasm</location>
    </subcellularLocation>
    <subcellularLocation>
        <location evidence="8">Nucleus</location>
        <location evidence="8">Gem</location>
    </subcellularLocation>
    <subcellularLocation>
        <location evidence="2">Nucleus</location>
        <location evidence="2">Nucleoplasm</location>
    </subcellularLocation>
</comment>
<dbReference type="PANTHER" id="PTHR14710:SF2">
    <property type="entry name" value="GEM-ASSOCIATED PROTEIN 6"/>
    <property type="match status" value="1"/>
</dbReference>
<keyword evidence="12" id="KW-1185">Reference proteome</keyword>
<dbReference type="CDD" id="cd11676">
    <property type="entry name" value="Gemin6"/>
    <property type="match status" value="1"/>
</dbReference>
<keyword evidence="5" id="KW-0507">mRNA processing</keyword>
<dbReference type="Pfam" id="PF20417">
    <property type="entry name" value="Gemin6_C"/>
    <property type="match status" value="1"/>
</dbReference>
<gene>
    <name evidence="13 14" type="primary">gemin6</name>
</gene>
<dbReference type="ZFIN" id="ZDB-GENE-090218-1">
    <property type="gene designation" value="gemin6"/>
</dbReference>
<name>A0A8M1RNP7_DANRE</name>